<dbReference type="RefSeq" id="WP_141378938.1">
    <property type="nucleotide sequence ID" value="NZ_BJNA01000002.1"/>
</dbReference>
<dbReference type="Proteomes" id="UP000319804">
    <property type="component" value="Unassembled WGS sequence"/>
</dbReference>
<dbReference type="PROSITE" id="PS51186">
    <property type="entry name" value="GNAT"/>
    <property type="match status" value="1"/>
</dbReference>
<keyword evidence="2" id="KW-0808">Transferase</keyword>
<dbReference type="GO" id="GO:0008999">
    <property type="term" value="F:protein-N-terminal-alanine acetyltransferase activity"/>
    <property type="evidence" value="ECO:0007669"/>
    <property type="project" value="TreeGrafter"/>
</dbReference>
<dbReference type="InterPro" id="IPR016181">
    <property type="entry name" value="Acyl_CoA_acyltransferase"/>
</dbReference>
<dbReference type="Gene3D" id="3.40.630.30">
    <property type="match status" value="1"/>
</dbReference>
<dbReference type="GO" id="GO:0005737">
    <property type="term" value="C:cytoplasm"/>
    <property type="evidence" value="ECO:0007669"/>
    <property type="project" value="TreeGrafter"/>
</dbReference>
<proteinExistence type="predicted"/>
<accession>A0A4Y3UGC1</accession>
<dbReference type="InterPro" id="IPR000182">
    <property type="entry name" value="GNAT_dom"/>
</dbReference>
<sequence length="186" mass="19931">MEPVVLRTLRLELSVLTEGDAEALFAAGQDPAVQRYTSVPTPFTRADADELIAATRAGWQTGDRLSWAVREQGVLVGIVGLYRVDGKGSGELGYWLAAPARGRGLLTEAARTALDWGFSADGAALARIEWHAVVGNTASARVAERLGFRFEGVRRAALIGSDGREDGWSAALLATDDRTPQTWPIP</sequence>
<dbReference type="AlphaFoldDB" id="A0A4Y3UGC1"/>
<feature type="domain" description="N-acetyltransferase" evidence="1">
    <location>
        <begin position="11"/>
        <end position="175"/>
    </location>
</feature>
<dbReference type="EMBL" id="VFPS01000002">
    <property type="protein sequence ID" value="TQM99039.1"/>
    <property type="molecule type" value="Genomic_DNA"/>
</dbReference>
<name>A0A4Y3UGC1_9MICO</name>
<dbReference type="SUPFAM" id="SSF55729">
    <property type="entry name" value="Acyl-CoA N-acyltransferases (Nat)"/>
    <property type="match status" value="1"/>
</dbReference>
<dbReference type="Pfam" id="PF13302">
    <property type="entry name" value="Acetyltransf_3"/>
    <property type="match status" value="1"/>
</dbReference>
<dbReference type="PANTHER" id="PTHR43441:SF10">
    <property type="entry name" value="ACETYLTRANSFERASE"/>
    <property type="match status" value="1"/>
</dbReference>
<evidence type="ECO:0000313" key="2">
    <source>
        <dbReference type="EMBL" id="TQM99039.1"/>
    </source>
</evidence>
<reference evidence="2 3" key="1">
    <citation type="submission" date="2019-06" db="EMBL/GenBank/DDBJ databases">
        <title>Sequencing the genomes of 1000 actinobacteria strains.</title>
        <authorList>
            <person name="Klenk H.-P."/>
        </authorList>
    </citation>
    <scope>NUCLEOTIDE SEQUENCE [LARGE SCALE GENOMIC DNA]</scope>
    <source>
        <strain evidence="2 3">DSM 20427</strain>
    </source>
</reference>
<organism evidence="2 3">
    <name type="scientific">Microbacterium lacticum</name>
    <dbReference type="NCBI Taxonomy" id="33885"/>
    <lineage>
        <taxon>Bacteria</taxon>
        <taxon>Bacillati</taxon>
        <taxon>Actinomycetota</taxon>
        <taxon>Actinomycetes</taxon>
        <taxon>Micrococcales</taxon>
        <taxon>Microbacteriaceae</taxon>
        <taxon>Microbacterium</taxon>
    </lineage>
</organism>
<protein>
    <submittedName>
        <fullName evidence="2">RimJ/RimL family protein N-acetyltransferase</fullName>
    </submittedName>
</protein>
<comment type="caution">
    <text evidence="2">The sequence shown here is derived from an EMBL/GenBank/DDBJ whole genome shotgun (WGS) entry which is preliminary data.</text>
</comment>
<dbReference type="GO" id="GO:1990189">
    <property type="term" value="F:protein N-terminal-serine acetyltransferase activity"/>
    <property type="evidence" value="ECO:0007669"/>
    <property type="project" value="TreeGrafter"/>
</dbReference>
<gene>
    <name evidence="2" type="ORF">FHX68_1762</name>
</gene>
<dbReference type="OrthoDB" id="9795188at2"/>
<dbReference type="PANTHER" id="PTHR43441">
    <property type="entry name" value="RIBOSOMAL-PROTEIN-SERINE ACETYLTRANSFERASE"/>
    <property type="match status" value="1"/>
</dbReference>
<dbReference type="InterPro" id="IPR051908">
    <property type="entry name" value="Ribosomal_N-acetyltransferase"/>
</dbReference>
<evidence type="ECO:0000313" key="3">
    <source>
        <dbReference type="Proteomes" id="UP000319804"/>
    </source>
</evidence>
<keyword evidence="3" id="KW-1185">Reference proteome</keyword>
<evidence type="ECO:0000259" key="1">
    <source>
        <dbReference type="PROSITE" id="PS51186"/>
    </source>
</evidence>